<name>A0A0C1ZV49_9BACT</name>
<comment type="caution">
    <text evidence="2">The sequence shown here is derived from an EMBL/GenBank/DDBJ whole genome shotgun (WGS) entry which is preliminary data.</text>
</comment>
<dbReference type="EMBL" id="JMCC02000063">
    <property type="protein sequence ID" value="KIG14938.1"/>
    <property type="molecule type" value="Genomic_DNA"/>
</dbReference>
<evidence type="ECO:0000256" key="1">
    <source>
        <dbReference type="SAM" id="Phobius"/>
    </source>
</evidence>
<feature type="transmembrane region" description="Helical" evidence="1">
    <location>
        <begin position="143"/>
        <end position="167"/>
    </location>
</feature>
<evidence type="ECO:0000313" key="3">
    <source>
        <dbReference type="Proteomes" id="UP000031599"/>
    </source>
</evidence>
<protein>
    <submittedName>
        <fullName evidence="2">Uncharacterized protein</fullName>
    </submittedName>
</protein>
<keyword evidence="1" id="KW-0472">Membrane</keyword>
<reference evidence="2 3" key="1">
    <citation type="submission" date="2014-12" db="EMBL/GenBank/DDBJ databases">
        <title>Genome assembly of Enhygromyxa salina DSM 15201.</title>
        <authorList>
            <person name="Sharma G."/>
            <person name="Subramanian S."/>
        </authorList>
    </citation>
    <scope>NUCLEOTIDE SEQUENCE [LARGE SCALE GENOMIC DNA]</scope>
    <source>
        <strain evidence="2 3">DSM 15201</strain>
    </source>
</reference>
<dbReference type="AlphaFoldDB" id="A0A0C1ZV49"/>
<organism evidence="2 3">
    <name type="scientific">Enhygromyxa salina</name>
    <dbReference type="NCBI Taxonomy" id="215803"/>
    <lineage>
        <taxon>Bacteria</taxon>
        <taxon>Pseudomonadati</taxon>
        <taxon>Myxococcota</taxon>
        <taxon>Polyangia</taxon>
        <taxon>Nannocystales</taxon>
        <taxon>Nannocystaceae</taxon>
        <taxon>Enhygromyxa</taxon>
    </lineage>
</organism>
<gene>
    <name evidence="2" type="ORF">DB30_06240</name>
</gene>
<evidence type="ECO:0000313" key="2">
    <source>
        <dbReference type="EMBL" id="KIG14938.1"/>
    </source>
</evidence>
<keyword evidence="1" id="KW-1133">Transmembrane helix</keyword>
<proteinExistence type="predicted"/>
<dbReference type="Proteomes" id="UP000031599">
    <property type="component" value="Unassembled WGS sequence"/>
</dbReference>
<sequence length="249" mass="25737">MAAPPTASPAPRTVRLEVDADELGDKAIGMSQMIVDRVGPRVRAATFELVGDGDPAEMVLRVRLRVLKSGEYDYGVHFEFVDDGGGREPAIEWVDCHVCVDARLIPVLDEQLPALLMSLEARVEALADAREAGAADETPPPKVITGLGIGGAIVAAVGVGVLIGGGVEVSRGVVLEDGLDEQGVRTDHRAPGYALVGVGAAALVAGVILLGVDLGVQAKKRKQRAGAGQARVFPLVHSTSVGLGVSGKF</sequence>
<keyword evidence="1" id="KW-0812">Transmembrane</keyword>
<feature type="transmembrane region" description="Helical" evidence="1">
    <location>
        <begin position="193"/>
        <end position="216"/>
    </location>
</feature>
<accession>A0A0C1ZV49</accession>